<dbReference type="SUPFAM" id="SSF53335">
    <property type="entry name" value="S-adenosyl-L-methionine-dependent methyltransferases"/>
    <property type="match status" value="1"/>
</dbReference>
<gene>
    <name evidence="8" type="primary">ybiN</name>
    <name evidence="6" type="synonym">rlmF</name>
    <name evidence="8" type="ORF">NCTC10865_04258</name>
</gene>
<comment type="subcellular location">
    <subcellularLocation>
        <location evidence="6">Cytoplasm</location>
    </subcellularLocation>
</comment>
<keyword evidence="1 6" id="KW-0963">Cytoplasm</keyword>
<evidence type="ECO:0000256" key="6">
    <source>
        <dbReference type="HAMAP-Rule" id="MF_01848"/>
    </source>
</evidence>
<dbReference type="PIRSF" id="PIRSF029038">
    <property type="entry name" value="Mtase_YbiN_prd"/>
    <property type="match status" value="1"/>
</dbReference>
<evidence type="ECO:0000256" key="5">
    <source>
        <dbReference type="ARBA" id="ARBA00022691"/>
    </source>
</evidence>
<dbReference type="AlphaFoldDB" id="A0A376RMV3"/>
<dbReference type="HAMAP" id="MF_01848">
    <property type="entry name" value="23SrRNA_methyltr_F"/>
    <property type="match status" value="1"/>
</dbReference>
<evidence type="ECO:0000256" key="3">
    <source>
        <dbReference type="ARBA" id="ARBA00022603"/>
    </source>
</evidence>
<dbReference type="EMBL" id="UGCD01000002">
    <property type="protein sequence ID" value="STI18912.1"/>
    <property type="molecule type" value="Genomic_DNA"/>
</dbReference>
<dbReference type="InterPro" id="IPR029063">
    <property type="entry name" value="SAM-dependent_MTases_sf"/>
</dbReference>
<dbReference type="FunFam" id="3.40.50.150:FF:000045">
    <property type="entry name" value="Ribosomal RNA large subunit methyltransferase F"/>
    <property type="match status" value="1"/>
</dbReference>
<dbReference type="NCBIfam" id="NF008725">
    <property type="entry name" value="PRK11727.1"/>
    <property type="match status" value="1"/>
</dbReference>
<evidence type="ECO:0000256" key="4">
    <source>
        <dbReference type="ARBA" id="ARBA00022679"/>
    </source>
</evidence>
<dbReference type="PANTHER" id="PTHR13393:SF0">
    <property type="entry name" value="RNA N6-ADENOSINE-METHYLTRANSFERASE METTL16"/>
    <property type="match status" value="1"/>
</dbReference>
<dbReference type="InterPro" id="IPR010286">
    <property type="entry name" value="METTL16/RlmF"/>
</dbReference>
<reference evidence="8 9" key="1">
    <citation type="submission" date="2018-06" db="EMBL/GenBank/DDBJ databases">
        <authorList>
            <consortium name="Pathogen Informatics"/>
            <person name="Doyle S."/>
        </authorList>
    </citation>
    <scope>NUCLEOTIDE SEQUENCE [LARGE SCALE GENOMIC DNA]</scope>
    <source>
        <strain evidence="8 9">NCTC10865</strain>
    </source>
</reference>
<dbReference type="GO" id="GO:0070475">
    <property type="term" value="P:rRNA base methylation"/>
    <property type="evidence" value="ECO:0007669"/>
    <property type="project" value="TreeGrafter"/>
</dbReference>
<accession>A0A376RMV3</accession>
<dbReference type="InterPro" id="IPR016909">
    <property type="entry name" value="rRNA_lsu_MeTfrase_F"/>
</dbReference>
<sequence length="358" mass="39143">MSAQKPGLHPRNRHHSRYDLATLCQVNPELRQFLTLTPAGEQSVDFANPLAVKALNKALLAHFYAVANWDIPDGFLCPPVPGRADYIHHLADLLAEASGTIPANASILDIGVGANCIYPLIGVHEYGWRFTGSETSSQALSSAQAIISSNPGLNRAIRLRRQKESGAIFNGIIHKNEQYDATLCNPPFHDSAAAARAGSERKRRNLGLNKDDALNFGGQQQELWCEGGEVTFIKKMIEESKGFAKQVMWFTSLVSRGENLPPLYRALTDVGAVKVVKKEMAQGQKQSRFIAWTFMNDEQRRRLSIASVKALVPPAVTVQPGSRPEQAAPDKSALARERPPGRNVFSPGCRGQSVPSTV</sequence>
<evidence type="ECO:0000256" key="1">
    <source>
        <dbReference type="ARBA" id="ARBA00022490"/>
    </source>
</evidence>
<name>A0A376RMV3_ECOLX</name>
<protein>
    <recommendedName>
        <fullName evidence="6">Ribosomal RNA large subunit methyltransferase F</fullName>
        <ecNumber evidence="6">2.1.1.181</ecNumber>
    </recommendedName>
    <alternativeName>
        <fullName evidence="6">23S rRNA mA1618 methyltransferase</fullName>
    </alternativeName>
    <alternativeName>
        <fullName evidence="6">rRNA adenine N-6-methyltransferase</fullName>
    </alternativeName>
</protein>
<evidence type="ECO:0000313" key="9">
    <source>
        <dbReference type="Proteomes" id="UP000254159"/>
    </source>
</evidence>
<comment type="similarity">
    <text evidence="6">Belongs to the methyltransferase superfamily. METTL16/RlmF family.</text>
</comment>
<dbReference type="GO" id="GO:0005737">
    <property type="term" value="C:cytoplasm"/>
    <property type="evidence" value="ECO:0007669"/>
    <property type="project" value="UniProtKB-SubCell"/>
</dbReference>
<evidence type="ECO:0000313" key="8">
    <source>
        <dbReference type="EMBL" id="STI18912.1"/>
    </source>
</evidence>
<evidence type="ECO:0000256" key="2">
    <source>
        <dbReference type="ARBA" id="ARBA00022552"/>
    </source>
</evidence>
<dbReference type="PANTHER" id="PTHR13393">
    <property type="entry name" value="SAM-DEPENDENT METHYLTRANSFERASE"/>
    <property type="match status" value="1"/>
</dbReference>
<organism evidence="8 9">
    <name type="scientific">Escherichia coli</name>
    <dbReference type="NCBI Taxonomy" id="562"/>
    <lineage>
        <taxon>Bacteria</taxon>
        <taxon>Pseudomonadati</taxon>
        <taxon>Pseudomonadota</taxon>
        <taxon>Gammaproteobacteria</taxon>
        <taxon>Enterobacterales</taxon>
        <taxon>Enterobacteriaceae</taxon>
        <taxon>Escherichia</taxon>
    </lineage>
</organism>
<feature type="region of interest" description="Disordered" evidence="7">
    <location>
        <begin position="316"/>
        <end position="358"/>
    </location>
</feature>
<dbReference type="Gene3D" id="3.40.50.150">
    <property type="entry name" value="Vaccinia Virus protein VP39"/>
    <property type="match status" value="1"/>
</dbReference>
<keyword evidence="5 6" id="KW-0949">S-adenosyl-L-methionine</keyword>
<dbReference type="Pfam" id="PF05971">
    <property type="entry name" value="Methyltransf_10"/>
    <property type="match status" value="1"/>
</dbReference>
<comment type="catalytic activity">
    <reaction evidence="6">
        <text>adenosine(1618) in 23S rRNA + S-adenosyl-L-methionine = N(6)-methyladenosine(1618) in 23S rRNA + S-adenosyl-L-homocysteine + H(+)</text>
        <dbReference type="Rhea" id="RHEA:16497"/>
        <dbReference type="Rhea" id="RHEA-COMP:10229"/>
        <dbReference type="Rhea" id="RHEA-COMP:10231"/>
        <dbReference type="ChEBI" id="CHEBI:15378"/>
        <dbReference type="ChEBI" id="CHEBI:57856"/>
        <dbReference type="ChEBI" id="CHEBI:59789"/>
        <dbReference type="ChEBI" id="CHEBI:74411"/>
        <dbReference type="ChEBI" id="CHEBI:74449"/>
        <dbReference type="EC" id="2.1.1.181"/>
    </reaction>
</comment>
<keyword evidence="2 6" id="KW-0698">rRNA processing</keyword>
<comment type="function">
    <text evidence="6">Specifically methylates the adenine in position 1618 of 23S rRNA.</text>
</comment>
<dbReference type="Proteomes" id="UP000254159">
    <property type="component" value="Unassembled WGS sequence"/>
</dbReference>
<evidence type="ECO:0000256" key="7">
    <source>
        <dbReference type="SAM" id="MobiDB-lite"/>
    </source>
</evidence>
<proteinExistence type="inferred from homology"/>
<dbReference type="EC" id="2.1.1.181" evidence="6"/>
<dbReference type="GO" id="GO:0052907">
    <property type="term" value="F:23S rRNA (adenine(1618)-N(6))-methyltransferase activity"/>
    <property type="evidence" value="ECO:0007669"/>
    <property type="project" value="UniProtKB-EC"/>
</dbReference>
<keyword evidence="3 6" id="KW-0489">Methyltransferase</keyword>
<keyword evidence="4 6" id="KW-0808">Transferase</keyword>